<dbReference type="PROSITE" id="PS50911">
    <property type="entry name" value="CHAP"/>
    <property type="match status" value="1"/>
</dbReference>
<evidence type="ECO:0000313" key="2">
    <source>
        <dbReference type="EMBL" id="CEF05445.1"/>
    </source>
</evidence>
<dbReference type="Pfam" id="PF05257">
    <property type="entry name" value="CHAP"/>
    <property type="match status" value="1"/>
</dbReference>
<name>A0ABP1XAK5_BIFLI</name>
<reference evidence="2 3" key="1">
    <citation type="submission" date="2014-09" db="EMBL/GenBank/DDBJ databases">
        <authorList>
            <person name="Bertelli C."/>
        </authorList>
    </citation>
    <scope>NUCLEOTIDE SEQUENCE [LARGE SCALE GENOMIC DNA]</scope>
    <source>
        <strain evidence="2 3">BIC1401111250</strain>
    </source>
</reference>
<sequence length="92" mass="10041">MGIGTPSYLGNGGDWWRNAPSYGLRVDHNPQVGAALSFLPGQDGADGTYGHVAVVEAVYGDGTFQISEMNWGGPWNMHDRTLTNLGQYWFVH</sequence>
<dbReference type="Gene3D" id="3.90.1720.10">
    <property type="entry name" value="endopeptidase domain like (from Nostoc punctiforme)"/>
    <property type="match status" value="1"/>
</dbReference>
<dbReference type="EMBL" id="CCWP01000042">
    <property type="protein sequence ID" value="CEF05445.1"/>
    <property type="molecule type" value="Genomic_DNA"/>
</dbReference>
<feature type="domain" description="Peptidase C51" evidence="1">
    <location>
        <begin position="1"/>
        <end position="92"/>
    </location>
</feature>
<comment type="caution">
    <text evidence="2">The sequence shown here is derived from an EMBL/GenBank/DDBJ whole genome shotgun (WGS) entry which is preliminary data.</text>
</comment>
<dbReference type="InterPro" id="IPR007921">
    <property type="entry name" value="CHAP_dom"/>
</dbReference>
<protein>
    <submittedName>
        <fullName evidence="2">N-acetylmuramoyl-L-alanine amidase domain-containing protein</fullName>
    </submittedName>
</protein>
<accession>A0ABP1XAK5</accession>
<gene>
    <name evidence="2" type="ORF">BLIC_c02199</name>
</gene>
<dbReference type="Proteomes" id="UP000043107">
    <property type="component" value="Unassembled WGS sequence"/>
</dbReference>
<evidence type="ECO:0000313" key="3">
    <source>
        <dbReference type="Proteomes" id="UP000043107"/>
    </source>
</evidence>
<proteinExistence type="predicted"/>
<organism evidence="2 3">
    <name type="scientific">Bifidobacterium longum subsp. infantis</name>
    <dbReference type="NCBI Taxonomy" id="1682"/>
    <lineage>
        <taxon>Bacteria</taxon>
        <taxon>Bacillati</taxon>
        <taxon>Actinomycetota</taxon>
        <taxon>Actinomycetes</taxon>
        <taxon>Bifidobacteriales</taxon>
        <taxon>Bifidobacteriaceae</taxon>
        <taxon>Bifidobacterium</taxon>
    </lineage>
</organism>
<dbReference type="SUPFAM" id="SSF54001">
    <property type="entry name" value="Cysteine proteinases"/>
    <property type="match status" value="1"/>
</dbReference>
<evidence type="ECO:0000259" key="1">
    <source>
        <dbReference type="PROSITE" id="PS50911"/>
    </source>
</evidence>
<dbReference type="InterPro" id="IPR038765">
    <property type="entry name" value="Papain-like_cys_pep_sf"/>
</dbReference>
<keyword evidence="3" id="KW-1185">Reference proteome</keyword>